<reference evidence="4 5" key="1">
    <citation type="journal article" date="2024" name="Nat. Commun.">
        <title>Phylogenomics reveals the evolutionary origins of lichenization in chlorophyte algae.</title>
        <authorList>
            <person name="Puginier C."/>
            <person name="Libourel C."/>
            <person name="Otte J."/>
            <person name="Skaloud P."/>
            <person name="Haon M."/>
            <person name="Grisel S."/>
            <person name="Petersen M."/>
            <person name="Berrin J.G."/>
            <person name="Delaux P.M."/>
            <person name="Dal Grande F."/>
            <person name="Keller J."/>
        </authorList>
    </citation>
    <scope>NUCLEOTIDE SEQUENCE [LARGE SCALE GENOMIC DNA]</scope>
    <source>
        <strain evidence="4 5">SAG 2043</strain>
    </source>
</reference>
<feature type="coiled-coil region" evidence="1">
    <location>
        <begin position="1178"/>
        <end position="1237"/>
    </location>
</feature>
<dbReference type="EMBL" id="JALJOR010000009">
    <property type="protein sequence ID" value="KAK9811472.1"/>
    <property type="molecule type" value="Genomic_DNA"/>
</dbReference>
<feature type="coiled-coil region" evidence="1">
    <location>
        <begin position="690"/>
        <end position="935"/>
    </location>
</feature>
<evidence type="ECO:0000313" key="4">
    <source>
        <dbReference type="EMBL" id="KAK9811472.1"/>
    </source>
</evidence>
<feature type="signal peptide" evidence="3">
    <location>
        <begin position="1"/>
        <end position="21"/>
    </location>
</feature>
<feature type="coiled-coil region" evidence="1">
    <location>
        <begin position="236"/>
        <end position="337"/>
    </location>
</feature>
<organism evidence="4 5">
    <name type="scientific">[Myrmecia] bisecta</name>
    <dbReference type="NCBI Taxonomy" id="41462"/>
    <lineage>
        <taxon>Eukaryota</taxon>
        <taxon>Viridiplantae</taxon>
        <taxon>Chlorophyta</taxon>
        <taxon>core chlorophytes</taxon>
        <taxon>Trebouxiophyceae</taxon>
        <taxon>Trebouxiales</taxon>
        <taxon>Trebouxiaceae</taxon>
        <taxon>Myrmecia</taxon>
    </lineage>
</organism>
<evidence type="ECO:0000256" key="1">
    <source>
        <dbReference type="SAM" id="Coils"/>
    </source>
</evidence>
<feature type="region of interest" description="Disordered" evidence="2">
    <location>
        <begin position="430"/>
        <end position="524"/>
    </location>
</feature>
<feature type="region of interest" description="Disordered" evidence="2">
    <location>
        <begin position="1437"/>
        <end position="1467"/>
    </location>
</feature>
<keyword evidence="1" id="KW-0175">Coiled coil</keyword>
<name>A0AAW1PRQ3_9CHLO</name>
<keyword evidence="3" id="KW-0732">Signal</keyword>
<feature type="compositionally biased region" description="Low complexity" evidence="2">
    <location>
        <begin position="1800"/>
        <end position="1825"/>
    </location>
</feature>
<evidence type="ECO:0000256" key="3">
    <source>
        <dbReference type="SAM" id="SignalP"/>
    </source>
</evidence>
<keyword evidence="5" id="KW-1185">Reference proteome</keyword>
<sequence length="1844" mass="200972">MGAWAVLCSVLVLATVWRVEANFQEGEFVPTARRGQYHGTRTNWHDLLGRHCPRFGQDRLVALPIPRPVGALTIQQTYKISFSIDNDRLLTPWLTIIGKRAPAAPMLDIELTQTGDQVTAVKAKVLPVPLAFLAMHQELVDEFHNATHWPKHLLVQYRWTQAGMVEVTRGLYLLFTAGLLATFTLVINPSLLASLSNISFGSVERNATQVLLSLAEDGANSESQPGPDSIAHSWESTVLERERDDARREAADLQDRLDVMSFDLQEAHQTAANFMNEIAALEEELQVAKVLADDQMAASQAARKEAASVRADAEAQIEKLRHESWAMEARAASMQEQAGNDRLDSLISQARHMVDESCQCELLQPLQESLPLAEATADTSPFTLRRISMPNLGLSDNENSFCEGGNSGEPNTEGSRKRIRLSQGDWSELISPSLPDLHSPAPALQGCESPTMPTFRLNLPDAAQSAQNSLHGSGMEPGADLDISGPEGDDSASDSTIDSSFAFDGPIPEDDAAPAASMRTKQQHELRASRLAQLRSSGFSLLRASMSSAGTLVSERSMNHAAVVSKALSRVLHLQRERESLVQKVQALSGEHSDLAGKQRSLLSRLDEVLQENGQLRDSLAAQMRDLGALDQVQSTLQHEVDQNRRLHELEGEGLRSEITQLQMQVASSAPEPGRQLAATEAMKVLHHKLKKERGAAMRLQEDKMALQERLLALQPRAEAGAEAAAQLQQVRKDLQQERARIEQLLQDRASLATKVEHLQLGELPHVSLAQEAKEDLQAERLRIEALLQERAHLQGRMEEVAATVAASRDAAQQLEMVSKSLQAEQERSARLERQLQEAEASLAARSKEVQGLADIAHTATMDVLAVREALLQAQQQAEHLLADKLALQAQVAEPSRPAAQAGDAATTEQLQVDLQTAQASMEQLRAQNQQLLGIAVPTGRRSPLDPTAWLTGGAATPASVSSWAASLPITPAQQASPLSAIIGQAERIVQEATQSPGQALAVDLQQLQGWLEEALHHADALQSENDALRTQVQVLCQEMQLQQTCNPLLECDALRRALNMLEEVKQDSQAKQARIADFEGERRSLETRIARVQAECMQIQGARMQSSDVKQRQLRQLLEETRGLEERLAAMEAERQQLSVAQQADRVKQQQMAEACAALKDLLRIHVQRGAAERERSEGLQRDVDSLQAQLGSMQATGRQQTERILELETNFRFVQHQLQQENVDKQQQLDQATSKSSELLVRYQACLDQLSALSLERGSWQERLAASQAQCAGVEANLCTALAERDALMQQLGAAQSEHGNVVEQLAALQIQCAEQAEDLHAAVAARDALQSDLQSSAVKHDALASELRAVAAERDALAGDLPTVAAERDALASELRTVAGERDALAGDLRASAVERDVLFQEAQRALEMAVLLAAVSDQLEAQCQMVDRLALGNQGSSPDVPVSTSQAGTQAAAPEQSCPDMSDAACSPMPEKGILAQLRAQLGRLSEPGSPATPKTLAAERRTTFLQVIEKLEGMKAENGQLWHLLEGHLAAGNQLSQRAQHDGQYVATLEAERSALAQRLEAVMQERADVGSRLATAQVAVKHLQRAVTRLGSENATLISRLEKPPMPASAAQALVAAHAARGKRYKARCRQLEVDLQQLQRALDSELAASRQLRERHSMDLQAVQARLAGLAAEVQGVLGPTAADAAQQNMTWQSELTRERLHLQLQISLVCRLVQELAAKYRGLAAAGRSPAHIQPALHNKHPSMLASTPGLSLARHLRWSDDTLLHTPLGPHCKHLNQAQHGASEQWWGFQSKEGAAQSGSGQAWSAAKAPDAGADPKVQEAKRKAADIATAFLQS</sequence>
<evidence type="ECO:0000313" key="5">
    <source>
        <dbReference type="Proteomes" id="UP001489004"/>
    </source>
</evidence>
<feature type="coiled-coil region" evidence="1">
    <location>
        <begin position="1012"/>
        <end position="1142"/>
    </location>
</feature>
<accession>A0AAW1PRQ3</accession>
<dbReference type="PANTHER" id="PTHR36768:SF1">
    <property type="entry name" value="ATP-DEPENDENT HELICASE_DEOXYRIBONUCLEASE SUBUNIT B"/>
    <property type="match status" value="1"/>
</dbReference>
<comment type="caution">
    <text evidence="4">The sequence shown here is derived from an EMBL/GenBank/DDBJ whole genome shotgun (WGS) entry which is preliminary data.</text>
</comment>
<feature type="compositionally biased region" description="Polar residues" evidence="2">
    <location>
        <begin position="1437"/>
        <end position="1453"/>
    </location>
</feature>
<feature type="region of interest" description="Disordered" evidence="2">
    <location>
        <begin position="1800"/>
        <end position="1833"/>
    </location>
</feature>
<feature type="coiled-coil region" evidence="1">
    <location>
        <begin position="1628"/>
        <end position="1662"/>
    </location>
</feature>
<feature type="chain" id="PRO_5043385278" evidence="3">
    <location>
        <begin position="22"/>
        <end position="1844"/>
    </location>
</feature>
<protein>
    <submittedName>
        <fullName evidence="4">Uncharacterized protein</fullName>
    </submittedName>
</protein>
<evidence type="ECO:0000256" key="2">
    <source>
        <dbReference type="SAM" id="MobiDB-lite"/>
    </source>
</evidence>
<feature type="region of interest" description="Disordered" evidence="2">
    <location>
        <begin position="393"/>
        <end position="416"/>
    </location>
</feature>
<dbReference type="PANTHER" id="PTHR36768">
    <property type="entry name" value="ATP-DEPENDENT HELICASE/DEOXYRIBONUCLEASE SUBUNIT B"/>
    <property type="match status" value="1"/>
</dbReference>
<dbReference type="Proteomes" id="UP001489004">
    <property type="component" value="Unassembled WGS sequence"/>
</dbReference>
<gene>
    <name evidence="4" type="ORF">WJX72_004453</name>
</gene>
<feature type="compositionally biased region" description="Low complexity" evidence="2">
    <location>
        <begin position="493"/>
        <end position="504"/>
    </location>
</feature>
<proteinExistence type="predicted"/>